<dbReference type="SMART" id="SM00825">
    <property type="entry name" value="PKS_KS"/>
    <property type="match status" value="1"/>
</dbReference>
<evidence type="ECO:0000259" key="5">
    <source>
        <dbReference type="PROSITE" id="PS52004"/>
    </source>
</evidence>
<dbReference type="InterPro" id="IPR018201">
    <property type="entry name" value="Ketoacyl_synth_AS"/>
</dbReference>
<protein>
    <submittedName>
        <fullName evidence="6">Beta-ketoacyl-[acyl-carrier-protein] synthase family protein</fullName>
    </submittedName>
</protein>
<comment type="caution">
    <text evidence="6">The sequence shown here is derived from an EMBL/GenBank/DDBJ whole genome shotgun (WGS) entry which is preliminary data.</text>
</comment>
<dbReference type="UniPathway" id="UPA00094"/>
<evidence type="ECO:0000313" key="6">
    <source>
        <dbReference type="EMBL" id="RLV60533.1"/>
    </source>
</evidence>
<dbReference type="PROSITE" id="PS52004">
    <property type="entry name" value="KS3_2"/>
    <property type="match status" value="1"/>
</dbReference>
<dbReference type="InterPro" id="IPR014030">
    <property type="entry name" value="Ketoacyl_synth_N"/>
</dbReference>
<dbReference type="PROSITE" id="PS00606">
    <property type="entry name" value="KS3_1"/>
    <property type="match status" value="1"/>
</dbReference>
<comment type="similarity">
    <text evidence="2 4">Belongs to the thiolase-like superfamily. Beta-ketoacyl-ACP synthases family.</text>
</comment>
<reference evidence="6 7" key="1">
    <citation type="submission" date="2018-09" db="EMBL/GenBank/DDBJ databases">
        <title>Phylogeny of the Shewanellaceae, and recommendation for two new genera, Pseudoshewanella and Parashewanella.</title>
        <authorList>
            <person name="Wang G."/>
        </authorList>
    </citation>
    <scope>NUCLEOTIDE SEQUENCE [LARGE SCALE GENOMIC DNA]</scope>
    <source>
        <strain evidence="6 7">C51</strain>
    </source>
</reference>
<proteinExistence type="inferred from homology"/>
<dbReference type="InterPro" id="IPR000794">
    <property type="entry name" value="Beta-ketoacyl_synthase"/>
</dbReference>
<dbReference type="Gene3D" id="3.40.47.10">
    <property type="match status" value="1"/>
</dbReference>
<dbReference type="AlphaFoldDB" id="A0A3L8Q1D9"/>
<dbReference type="InterPro" id="IPR016039">
    <property type="entry name" value="Thiolase-like"/>
</dbReference>
<gene>
    <name evidence="6" type="ORF">D5018_06185</name>
</gene>
<evidence type="ECO:0000256" key="2">
    <source>
        <dbReference type="ARBA" id="ARBA00008467"/>
    </source>
</evidence>
<dbReference type="NCBIfam" id="NF006618">
    <property type="entry name" value="PRK09185.1"/>
    <property type="match status" value="1"/>
</dbReference>
<evidence type="ECO:0000256" key="3">
    <source>
        <dbReference type="ARBA" id="ARBA00022679"/>
    </source>
</evidence>
<organism evidence="6 7">
    <name type="scientific">Parashewanella curva</name>
    <dbReference type="NCBI Taxonomy" id="2338552"/>
    <lineage>
        <taxon>Bacteria</taxon>
        <taxon>Pseudomonadati</taxon>
        <taxon>Pseudomonadota</taxon>
        <taxon>Gammaproteobacteria</taxon>
        <taxon>Alteromonadales</taxon>
        <taxon>Shewanellaceae</taxon>
        <taxon>Parashewanella</taxon>
    </lineage>
</organism>
<dbReference type="OrthoDB" id="9808669at2"/>
<evidence type="ECO:0000256" key="4">
    <source>
        <dbReference type="RuleBase" id="RU003694"/>
    </source>
</evidence>
<feature type="domain" description="Ketosynthase family 3 (KS3)" evidence="5">
    <location>
        <begin position="1"/>
        <end position="396"/>
    </location>
</feature>
<dbReference type="GO" id="GO:0006633">
    <property type="term" value="P:fatty acid biosynthetic process"/>
    <property type="evidence" value="ECO:0007669"/>
    <property type="project" value="UniProtKB-UniPathway"/>
</dbReference>
<dbReference type="InterPro" id="IPR020841">
    <property type="entry name" value="PKS_Beta-ketoAc_synthase_dom"/>
</dbReference>
<evidence type="ECO:0000313" key="7">
    <source>
        <dbReference type="Proteomes" id="UP000281474"/>
    </source>
</evidence>
<dbReference type="SUPFAM" id="SSF53901">
    <property type="entry name" value="Thiolase-like"/>
    <property type="match status" value="2"/>
</dbReference>
<dbReference type="PANTHER" id="PTHR11712">
    <property type="entry name" value="POLYKETIDE SYNTHASE-RELATED"/>
    <property type="match status" value="1"/>
</dbReference>
<dbReference type="Proteomes" id="UP000281474">
    <property type="component" value="Unassembled WGS sequence"/>
</dbReference>
<accession>A0A3L8Q1D9</accession>
<evidence type="ECO:0000256" key="1">
    <source>
        <dbReference type="ARBA" id="ARBA00005194"/>
    </source>
</evidence>
<dbReference type="GO" id="GO:0004315">
    <property type="term" value="F:3-oxoacyl-[acyl-carrier-protein] synthase activity"/>
    <property type="evidence" value="ECO:0007669"/>
    <property type="project" value="InterPro"/>
</dbReference>
<dbReference type="RefSeq" id="WP_121838140.1">
    <property type="nucleotide sequence ID" value="NZ_ML014763.1"/>
</dbReference>
<dbReference type="Pfam" id="PF00109">
    <property type="entry name" value="ketoacyl-synt"/>
    <property type="match status" value="1"/>
</dbReference>
<dbReference type="CDD" id="cd00834">
    <property type="entry name" value="KAS_I_II"/>
    <property type="match status" value="1"/>
</dbReference>
<keyword evidence="7" id="KW-1185">Reference proteome</keyword>
<dbReference type="PANTHER" id="PTHR11712:SF320">
    <property type="entry name" value="BETA-KETOACYL SYNTHASE"/>
    <property type="match status" value="1"/>
</dbReference>
<keyword evidence="3 4" id="KW-0808">Transferase</keyword>
<dbReference type="EMBL" id="QZEI01000014">
    <property type="protein sequence ID" value="RLV60533.1"/>
    <property type="molecule type" value="Genomic_DNA"/>
</dbReference>
<comment type="pathway">
    <text evidence="1">Lipid metabolism; fatty acid biosynthesis.</text>
</comment>
<name>A0A3L8Q1D9_9GAMM</name>
<dbReference type="InterPro" id="IPR014031">
    <property type="entry name" value="Ketoacyl_synth_C"/>
</dbReference>
<sequence>MDKNKTVIEALGFCSPIGDTPETVLKALYQGDQSGLKKRHDLRFNKEVYVGEVDAELVSLPKEFTQYESRNNRLLQHCSKKISQSIEQLKKQFGKHRIAVVLGTSTSGIAEGESAFQHFFEHDVFPPSYDYHQQELGNCSRFIASFFDVTGPCYSISTACSSGAKVFGSAQRLLDSKICDVVIVGGADSLCQLTVNGFDSLESLSDGLCNPFSRNRDGINIGESAALFVLVNRDAKANDIIVAGVGESSDAYHISAPHPEGNGAIASMTKALTAANLAPEDIDYINVHGTATPLNDSMESRAIANVFHEHLPFCSSTKSLTGHTLGAAGAVEAAFCFLLLNRKKAGPLPKQVWDRELDPCIPKLPVAKGEESIVVNHALSNSFAFGGSNCSLILSKVKGKENI</sequence>
<dbReference type="GO" id="GO:0005829">
    <property type="term" value="C:cytosol"/>
    <property type="evidence" value="ECO:0007669"/>
    <property type="project" value="TreeGrafter"/>
</dbReference>
<dbReference type="Pfam" id="PF02801">
    <property type="entry name" value="Ketoacyl-synt_C"/>
    <property type="match status" value="1"/>
</dbReference>